<dbReference type="EMBL" id="OA882306">
    <property type="protein sequence ID" value="CAD7274562.1"/>
    <property type="molecule type" value="Genomic_DNA"/>
</dbReference>
<name>A0A7R9BFW9_9CRUS</name>
<evidence type="ECO:0000313" key="1">
    <source>
        <dbReference type="EMBL" id="CAD7274562.1"/>
    </source>
</evidence>
<proteinExistence type="predicted"/>
<dbReference type="Proteomes" id="UP000678499">
    <property type="component" value="Unassembled WGS sequence"/>
</dbReference>
<organism evidence="1">
    <name type="scientific">Notodromas monacha</name>
    <dbReference type="NCBI Taxonomy" id="399045"/>
    <lineage>
        <taxon>Eukaryota</taxon>
        <taxon>Metazoa</taxon>
        <taxon>Ecdysozoa</taxon>
        <taxon>Arthropoda</taxon>
        <taxon>Crustacea</taxon>
        <taxon>Oligostraca</taxon>
        <taxon>Ostracoda</taxon>
        <taxon>Podocopa</taxon>
        <taxon>Podocopida</taxon>
        <taxon>Cypridocopina</taxon>
        <taxon>Cypridoidea</taxon>
        <taxon>Cyprididae</taxon>
        <taxon>Notodromas</taxon>
    </lineage>
</organism>
<protein>
    <submittedName>
        <fullName evidence="1">Uncharacterized protein</fullName>
    </submittedName>
</protein>
<dbReference type="EMBL" id="CAJPEX010000269">
    <property type="protein sequence ID" value="CAG0914714.1"/>
    <property type="molecule type" value="Genomic_DNA"/>
</dbReference>
<gene>
    <name evidence="1" type="ORF">NMOB1V02_LOCUS2392</name>
</gene>
<reference evidence="1" key="1">
    <citation type="submission" date="2020-11" db="EMBL/GenBank/DDBJ databases">
        <authorList>
            <person name="Tran Van P."/>
        </authorList>
    </citation>
    <scope>NUCLEOTIDE SEQUENCE</scope>
</reference>
<accession>A0A7R9BFW9</accession>
<sequence length="277" mass="32115">MNEERKKLRKMTVTELEECLLRQKRMIANASLLKNLPDGGEKIKKNIFELETRLRQERNSGVSNYSSKLAESLAAFEWRQHRNPVEEQMKEEEEDDEEEGLCLEDSEKTLKLLAQVARPPEAKKTVVDNYDAELDGLAEAFMKTVRIDDVVRHSASTTRPKFKPYALPPEKAKPSWNHERKMEFISLADSVHLHEEAEARKTEKDRVQAAKLLRLHRIKREEEEEIPDLYFEGMGEAEAIGNVEPEYSSEDDEEAQFTLNCRAEVKLQVYIPEDLTV</sequence>
<keyword evidence="2" id="KW-1185">Reference proteome</keyword>
<dbReference type="AlphaFoldDB" id="A0A7R9BFW9"/>
<evidence type="ECO:0000313" key="2">
    <source>
        <dbReference type="Proteomes" id="UP000678499"/>
    </source>
</evidence>